<name>A0A6B1D6T9_9CHLR</name>
<dbReference type="AlphaFoldDB" id="A0A6B1D6T9"/>
<organism evidence="2">
    <name type="scientific">Caldilineaceae bacterium SB0661_bin_32</name>
    <dbReference type="NCBI Taxonomy" id="2605255"/>
    <lineage>
        <taxon>Bacteria</taxon>
        <taxon>Bacillati</taxon>
        <taxon>Chloroflexota</taxon>
        <taxon>Caldilineae</taxon>
        <taxon>Caldilineales</taxon>
        <taxon>Caldilineaceae</taxon>
    </lineage>
</organism>
<sequence>MGFIPGLELSRRFYWEAVRPVLEGSFSGLRHSAALIGPGSETLGFDDEMSTDHGWGPRLQLFLRPADWEIHAGDIDSALRDGLPHSFLGYPTNFSQPNPDDNGVQLLEASEGGPVNHRVETQTVGGFFCGYLGFDISRTIGAADWLTFPQQKLRTITAGGVFHDKIGLESVRARFSWYPQDVWRYLLAAGWARIGQEEHLMGRAGLVGDELGSALIGARLVRDVMRLCFLMERQYAPYAKWFGSAFSQLESAAALTDILVKVQRASTWQERDRWLSEAYRVAAGRHNRLGLTEPMPERPMHFFGRPFRVMALHGFADALLRSVRDPKIVQLAKRRPIGSIDQFSDNTDLLEATELRESLRALYGPR</sequence>
<dbReference type="InterPro" id="IPR025117">
    <property type="entry name" value="DUF4037"/>
</dbReference>
<evidence type="ECO:0000313" key="2">
    <source>
        <dbReference type="EMBL" id="MYC94887.1"/>
    </source>
</evidence>
<comment type="caution">
    <text evidence="2">The sequence shown here is derived from an EMBL/GenBank/DDBJ whole genome shotgun (WGS) entry which is preliminary data.</text>
</comment>
<dbReference type="EMBL" id="VXMH01000036">
    <property type="protein sequence ID" value="MYC94887.1"/>
    <property type="molecule type" value="Genomic_DNA"/>
</dbReference>
<dbReference type="Pfam" id="PF13228">
    <property type="entry name" value="DUF4037"/>
    <property type="match status" value="1"/>
</dbReference>
<reference evidence="2" key="1">
    <citation type="submission" date="2019-09" db="EMBL/GenBank/DDBJ databases">
        <title>Characterisation of the sponge microbiome using genome-centric metagenomics.</title>
        <authorList>
            <person name="Engelberts J.P."/>
            <person name="Robbins S.J."/>
            <person name="De Goeij J.M."/>
            <person name="Aranda M."/>
            <person name="Bell S.C."/>
            <person name="Webster N.S."/>
        </authorList>
    </citation>
    <scope>NUCLEOTIDE SEQUENCE</scope>
    <source>
        <strain evidence="2">SB0661_bin_32</strain>
    </source>
</reference>
<gene>
    <name evidence="2" type="ORF">F4X14_07940</name>
</gene>
<protein>
    <submittedName>
        <fullName evidence="2">DUF4037 domain-containing protein</fullName>
    </submittedName>
</protein>
<feature type="domain" description="DUF4037" evidence="1">
    <location>
        <begin position="145"/>
        <end position="242"/>
    </location>
</feature>
<proteinExistence type="predicted"/>
<evidence type="ECO:0000259" key="1">
    <source>
        <dbReference type="Pfam" id="PF13228"/>
    </source>
</evidence>
<accession>A0A6B1D6T9</accession>